<evidence type="ECO:0000256" key="1">
    <source>
        <dbReference type="SAM" id="MobiDB-lite"/>
    </source>
</evidence>
<evidence type="ECO:0000313" key="3">
    <source>
        <dbReference type="Proteomes" id="UP000053599"/>
    </source>
</evidence>
<dbReference type="AlphaFoldDB" id="A0A0D1W038"/>
<dbReference type="Proteomes" id="UP000053599">
    <property type="component" value="Unassembled WGS sequence"/>
</dbReference>
<sequence>MEHKFDPESGQVYSETEVRFRRAKQSDWIGQARGSRHMKRERRTETGARSLADLAKIKVAKQFPSLTADHFASIPWSLAEDVWEELLSMGLESFHAWRTLAVAYPGPEEFDQPKYRYFMHIKTPSLPYPEYFTGITSESLDWLTCLRVSPQRMSTTDLVAIHKIINLAVLDLSDGRLMPDTGSPRLDERVFRSWADLARVGQAFQHLRVILFAWQDSLSDWIFKYVDAFPSLCHVLITDCPRMHQRNRGDWEPIAQATGWEARHAKRSAKDLRPIVQGWKRETSGYTSGCYDESMELFNDLVHPRRPDVVERLPLLEVWLDYPRPWTHIVEDFPSTRTIYFDNIKTRAWKEQAEGSQVRNHEISKRVRNQDVASQGSASPPPKRGTKTQPVMKSSGKSITDLLGEFQPR</sequence>
<gene>
    <name evidence="2" type="ORF">PV11_04186</name>
</gene>
<organism evidence="2 3">
    <name type="scientific">Exophiala sideris</name>
    <dbReference type="NCBI Taxonomy" id="1016849"/>
    <lineage>
        <taxon>Eukaryota</taxon>
        <taxon>Fungi</taxon>
        <taxon>Dikarya</taxon>
        <taxon>Ascomycota</taxon>
        <taxon>Pezizomycotina</taxon>
        <taxon>Eurotiomycetes</taxon>
        <taxon>Chaetothyriomycetidae</taxon>
        <taxon>Chaetothyriales</taxon>
        <taxon>Herpotrichiellaceae</taxon>
        <taxon>Exophiala</taxon>
    </lineage>
</organism>
<reference evidence="2 3" key="1">
    <citation type="submission" date="2015-01" db="EMBL/GenBank/DDBJ databases">
        <title>The Genome Sequence of Exophiala sideris CBS121828.</title>
        <authorList>
            <consortium name="The Broad Institute Genomics Platform"/>
            <person name="Cuomo C."/>
            <person name="de Hoog S."/>
            <person name="Gorbushina A."/>
            <person name="Stielow B."/>
            <person name="Teixiera M."/>
            <person name="Abouelleil A."/>
            <person name="Chapman S.B."/>
            <person name="Priest M."/>
            <person name="Young S.K."/>
            <person name="Wortman J."/>
            <person name="Nusbaum C."/>
            <person name="Birren B."/>
        </authorList>
    </citation>
    <scope>NUCLEOTIDE SEQUENCE [LARGE SCALE GENOMIC DNA]</scope>
    <source>
        <strain evidence="2 3">CBS 121828</strain>
    </source>
</reference>
<name>A0A0D1W038_9EURO</name>
<dbReference type="OrthoDB" id="5273928at2759"/>
<dbReference type="HOGENOM" id="CLU_051524_0_0_1"/>
<feature type="region of interest" description="Disordered" evidence="1">
    <location>
        <begin position="352"/>
        <end position="409"/>
    </location>
</feature>
<proteinExistence type="predicted"/>
<evidence type="ECO:0000313" key="2">
    <source>
        <dbReference type="EMBL" id="KIV82050.1"/>
    </source>
</evidence>
<feature type="compositionally biased region" description="Polar residues" evidence="1">
    <location>
        <begin position="387"/>
        <end position="398"/>
    </location>
</feature>
<accession>A0A0D1W038</accession>
<protein>
    <submittedName>
        <fullName evidence="2">Uncharacterized protein</fullName>
    </submittedName>
</protein>
<feature type="compositionally biased region" description="Basic and acidic residues" evidence="1">
    <location>
        <begin position="352"/>
        <end position="369"/>
    </location>
</feature>
<dbReference type="EMBL" id="KN846952">
    <property type="protein sequence ID" value="KIV82050.1"/>
    <property type="molecule type" value="Genomic_DNA"/>
</dbReference>